<feature type="region of interest" description="Disordered" evidence="5">
    <location>
        <begin position="499"/>
        <end position="566"/>
    </location>
</feature>
<dbReference type="FunFam" id="1.10.220.150:FF:000005">
    <property type="entry name" value="Arf-GAP domain and FG repeat-containing protein 1"/>
    <property type="match status" value="1"/>
</dbReference>
<dbReference type="PANTHER" id="PTHR46085">
    <property type="entry name" value="ARFGAP/RECO-RELATED"/>
    <property type="match status" value="1"/>
</dbReference>
<dbReference type="InterPro" id="IPR001164">
    <property type="entry name" value="ArfGAP_dom"/>
</dbReference>
<keyword evidence="1" id="KW-0479">Metal-binding</keyword>
<evidence type="ECO:0000313" key="7">
    <source>
        <dbReference type="EMBL" id="DAD26974.1"/>
    </source>
</evidence>
<dbReference type="AlphaFoldDB" id="A0A822XZB5"/>
<dbReference type="GO" id="GO:0008270">
    <property type="term" value="F:zinc ion binding"/>
    <property type="evidence" value="ECO:0007669"/>
    <property type="project" value="UniProtKB-KW"/>
</dbReference>
<accession>A0A822XZB5</accession>
<dbReference type="PANTHER" id="PTHR46085:SF3">
    <property type="entry name" value="ARF GTPASE ACTIVATING PROTEIN"/>
    <property type="match status" value="1"/>
</dbReference>
<dbReference type="InterPro" id="IPR037278">
    <property type="entry name" value="ARFGAP/RecO"/>
</dbReference>
<dbReference type="Pfam" id="PF01412">
    <property type="entry name" value="ArfGap"/>
    <property type="match status" value="1"/>
</dbReference>
<dbReference type="SUPFAM" id="SSF57863">
    <property type="entry name" value="ArfGap/RecO-like zinc finger"/>
    <property type="match status" value="1"/>
</dbReference>
<name>A0A822XZB5_NELNU</name>
<feature type="compositionally biased region" description="Basic and acidic residues" evidence="5">
    <location>
        <begin position="213"/>
        <end position="252"/>
    </location>
</feature>
<organism evidence="7 8">
    <name type="scientific">Nelumbo nucifera</name>
    <name type="common">Sacred lotus</name>
    <dbReference type="NCBI Taxonomy" id="4432"/>
    <lineage>
        <taxon>Eukaryota</taxon>
        <taxon>Viridiplantae</taxon>
        <taxon>Streptophyta</taxon>
        <taxon>Embryophyta</taxon>
        <taxon>Tracheophyta</taxon>
        <taxon>Spermatophyta</taxon>
        <taxon>Magnoliopsida</taxon>
        <taxon>Proteales</taxon>
        <taxon>Nelumbonaceae</taxon>
        <taxon>Nelumbo</taxon>
    </lineage>
</organism>
<dbReference type="Gene3D" id="1.10.220.150">
    <property type="entry name" value="Arf GTPase activating protein"/>
    <property type="match status" value="1"/>
</dbReference>
<evidence type="ECO:0000256" key="3">
    <source>
        <dbReference type="ARBA" id="ARBA00022833"/>
    </source>
</evidence>
<dbReference type="EMBL" id="DUZY01000002">
    <property type="protein sequence ID" value="DAD26974.1"/>
    <property type="molecule type" value="Genomic_DNA"/>
</dbReference>
<dbReference type="InterPro" id="IPR038508">
    <property type="entry name" value="ArfGAP_dom_sf"/>
</dbReference>
<evidence type="ECO:0000256" key="2">
    <source>
        <dbReference type="ARBA" id="ARBA00022771"/>
    </source>
</evidence>
<feature type="compositionally biased region" description="Polar residues" evidence="5">
    <location>
        <begin position="343"/>
        <end position="362"/>
    </location>
</feature>
<keyword evidence="8" id="KW-1185">Reference proteome</keyword>
<reference evidence="7 8" key="1">
    <citation type="journal article" date="2020" name="Mol. Biol. Evol.">
        <title>Distinct Expression and Methylation Patterns for Genes with Different Fates following a Single Whole-Genome Duplication in Flowering Plants.</title>
        <authorList>
            <person name="Shi T."/>
            <person name="Rahmani R.S."/>
            <person name="Gugger P.F."/>
            <person name="Wang M."/>
            <person name="Li H."/>
            <person name="Zhang Y."/>
            <person name="Li Z."/>
            <person name="Wang Q."/>
            <person name="Van de Peer Y."/>
            <person name="Marchal K."/>
            <person name="Chen J."/>
        </authorList>
    </citation>
    <scope>NUCLEOTIDE SEQUENCE [LARGE SCALE GENOMIC DNA]</scope>
    <source>
        <tissue evidence="7">Leaf</tissue>
    </source>
</reference>
<feature type="compositionally biased region" description="Low complexity" evidence="5">
    <location>
        <begin position="531"/>
        <end position="552"/>
    </location>
</feature>
<evidence type="ECO:0000256" key="1">
    <source>
        <dbReference type="ARBA" id="ARBA00022723"/>
    </source>
</evidence>
<dbReference type="GO" id="GO:0005096">
    <property type="term" value="F:GTPase activator activity"/>
    <property type="evidence" value="ECO:0007669"/>
    <property type="project" value="InterPro"/>
</dbReference>
<gene>
    <name evidence="7" type="ORF">HUJ06_028442</name>
</gene>
<feature type="domain" description="Arf-GAP" evidence="6">
    <location>
        <begin position="12"/>
        <end position="130"/>
    </location>
</feature>
<evidence type="ECO:0000259" key="6">
    <source>
        <dbReference type="PROSITE" id="PS50115"/>
    </source>
</evidence>
<keyword evidence="3" id="KW-0862">Zinc</keyword>
<feature type="compositionally biased region" description="Polar residues" evidence="5">
    <location>
        <begin position="515"/>
        <end position="524"/>
    </location>
</feature>
<dbReference type="PROSITE" id="PS50115">
    <property type="entry name" value="ARFGAP"/>
    <property type="match status" value="1"/>
</dbReference>
<sequence>MASRMREDEKNEKIIRGLLKLPANRRCINCNSLGPQYVCTNFWTFVCTTCSGIHREFTHRVKSISMAKFTSQEVAALQGGGNERARETYFKEWDPQRHSAPDGSNVDRLRDFIKHVYVDRRYTGERSIDKPPRVKSDDREDSYENRRMDTYRGASRSPPYEDRYERRYGERSGPGGRNDERNYRYNYDERRSPGYDQEGQRYGDYGRSPGRFEVVDDWRRDDRFGNGRKSEERRSSDGESRFDGRSPNRQKDLGASSPPMVRPVRDILGEAVPRLQIGEPPKANGSKIADGSLHAKTASSSSLGSIEGNSVDLKMANSVSLIDFGADPVLPDAAAAPQTQPTIPHTSQDVTHPTSSSVSDNNWASFDLVPQENVSQPPSNVNGLESVLSQLSAPAAAAPPFNSTPTLFSGGVGPSVAPMSNVPIFPGTAGGPAATVGQISPSPSGGAPAIALIGSISSLAVGGSAPTAAPGGMMSTLPVSGGHWPGAQQHQPFLFPANDSQSTVQQLAPSVGGAPNNQPWSSSLAPVIPVPSNSTPTAQQSQAQQTQETNSSLTSQPLPVEAKSSGRTELPVDLFTATYSSIPVGGFGWQAVPPRGMGYGMQYPTAAPMPAFLHPPKSTNPFDLNNDTSVVQAPTFPSMSSLQGALPNIAPHAGLASSLGTSHWMPPQAPSYGSGVPPHAASYAPAMLPSAYVGQQAPKNMLPFGIGICIDGIKESYNMVLIMMEIIVFLGLSLSQRTNTEPSFGS</sequence>
<feature type="compositionally biased region" description="Basic and acidic residues" evidence="5">
    <location>
        <begin position="177"/>
        <end position="201"/>
    </location>
</feature>
<dbReference type="CDD" id="cd08838">
    <property type="entry name" value="ArfGap_AGFG"/>
    <property type="match status" value="1"/>
</dbReference>
<keyword evidence="2 4" id="KW-0863">Zinc-finger</keyword>
<feature type="region of interest" description="Disordered" evidence="5">
    <location>
        <begin position="332"/>
        <end position="362"/>
    </location>
</feature>
<dbReference type="InterPro" id="IPR044820">
    <property type="entry name" value="AGD14-like"/>
</dbReference>
<dbReference type="Proteomes" id="UP000607653">
    <property type="component" value="Unassembled WGS sequence"/>
</dbReference>
<dbReference type="SMART" id="SM00105">
    <property type="entry name" value="ArfGap"/>
    <property type="match status" value="1"/>
</dbReference>
<feature type="compositionally biased region" description="Basic and acidic residues" evidence="5">
    <location>
        <begin position="127"/>
        <end position="150"/>
    </location>
</feature>
<evidence type="ECO:0000256" key="5">
    <source>
        <dbReference type="SAM" id="MobiDB-lite"/>
    </source>
</evidence>
<feature type="region of interest" description="Disordered" evidence="5">
    <location>
        <begin position="127"/>
        <end position="263"/>
    </location>
</feature>
<dbReference type="PRINTS" id="PR00405">
    <property type="entry name" value="REVINTRACTNG"/>
</dbReference>
<feature type="compositionally biased region" description="Basic and acidic residues" evidence="5">
    <location>
        <begin position="159"/>
        <end position="170"/>
    </location>
</feature>
<evidence type="ECO:0000256" key="4">
    <source>
        <dbReference type="PROSITE-ProRule" id="PRU00288"/>
    </source>
</evidence>
<comment type="caution">
    <text evidence="7">The sequence shown here is derived from an EMBL/GenBank/DDBJ whole genome shotgun (WGS) entry which is preliminary data.</text>
</comment>
<protein>
    <recommendedName>
        <fullName evidence="6">Arf-GAP domain-containing protein</fullName>
    </recommendedName>
</protein>
<feature type="compositionally biased region" description="Polar residues" evidence="5">
    <location>
        <begin position="499"/>
        <end position="508"/>
    </location>
</feature>
<feature type="compositionally biased region" description="Low complexity" evidence="5">
    <location>
        <begin position="332"/>
        <end position="342"/>
    </location>
</feature>
<evidence type="ECO:0000313" key="8">
    <source>
        <dbReference type="Proteomes" id="UP000607653"/>
    </source>
</evidence>
<proteinExistence type="predicted"/>